<dbReference type="EC" id="3.6.4.13" evidence="2"/>
<evidence type="ECO:0000256" key="3">
    <source>
        <dbReference type="ARBA" id="ARBA00022741"/>
    </source>
</evidence>
<keyword evidence="12" id="KW-1185">Reference proteome</keyword>
<evidence type="ECO:0000259" key="9">
    <source>
        <dbReference type="PROSITE" id="PS51192"/>
    </source>
</evidence>
<organism evidence="11 12">
    <name type="scientific">Ramazzottius varieornatus</name>
    <name type="common">Water bear</name>
    <name type="synonym">Tardigrade</name>
    <dbReference type="NCBI Taxonomy" id="947166"/>
    <lineage>
        <taxon>Eukaryota</taxon>
        <taxon>Metazoa</taxon>
        <taxon>Ecdysozoa</taxon>
        <taxon>Tardigrada</taxon>
        <taxon>Eutardigrada</taxon>
        <taxon>Parachela</taxon>
        <taxon>Hypsibioidea</taxon>
        <taxon>Ramazzottiidae</taxon>
        <taxon>Ramazzottius</taxon>
    </lineage>
</organism>
<dbReference type="Pfam" id="PF07717">
    <property type="entry name" value="OB_NTP_bind"/>
    <property type="match status" value="1"/>
</dbReference>
<evidence type="ECO:0000256" key="4">
    <source>
        <dbReference type="ARBA" id="ARBA00022801"/>
    </source>
</evidence>
<feature type="domain" description="Helicase ATP-binding" evidence="9">
    <location>
        <begin position="66"/>
        <end position="229"/>
    </location>
</feature>
<dbReference type="PROSITE" id="PS51192">
    <property type="entry name" value="HELICASE_ATP_BIND_1"/>
    <property type="match status" value="1"/>
</dbReference>
<keyword evidence="6" id="KW-0067">ATP-binding</keyword>
<dbReference type="SMART" id="SM00487">
    <property type="entry name" value="DEXDc"/>
    <property type="match status" value="1"/>
</dbReference>
<dbReference type="CDD" id="cd18791">
    <property type="entry name" value="SF2_C_RHA"/>
    <property type="match status" value="1"/>
</dbReference>
<dbReference type="PANTHER" id="PTHR18934:SF136">
    <property type="entry name" value="ATP-DEPENDENT RNA HELICASE DHX35-RELATED"/>
    <property type="match status" value="1"/>
</dbReference>
<comment type="similarity">
    <text evidence="1">Belongs to the DEAD box helicase family. DEAH subfamily.</text>
</comment>
<comment type="caution">
    <text evidence="11">The sequence shown here is derived from an EMBL/GenBank/DDBJ whole genome shotgun (WGS) entry which is preliminary data.</text>
</comment>
<dbReference type="InterPro" id="IPR048333">
    <property type="entry name" value="HA2_WH"/>
</dbReference>
<dbReference type="SUPFAM" id="SSF52540">
    <property type="entry name" value="P-loop containing nucleoside triphosphate hydrolases"/>
    <property type="match status" value="1"/>
</dbReference>
<dbReference type="Pfam" id="PF00271">
    <property type="entry name" value="Helicase_C"/>
    <property type="match status" value="1"/>
</dbReference>
<dbReference type="GO" id="GO:0005524">
    <property type="term" value="F:ATP binding"/>
    <property type="evidence" value="ECO:0007669"/>
    <property type="project" value="UniProtKB-KW"/>
</dbReference>
<dbReference type="InterPro" id="IPR027417">
    <property type="entry name" value="P-loop_NTPase"/>
</dbReference>
<dbReference type="Gene3D" id="1.20.120.1080">
    <property type="match status" value="1"/>
</dbReference>
<dbReference type="GO" id="GO:0003724">
    <property type="term" value="F:RNA helicase activity"/>
    <property type="evidence" value="ECO:0007669"/>
    <property type="project" value="UniProtKB-EC"/>
</dbReference>
<evidence type="ECO:0000313" key="12">
    <source>
        <dbReference type="Proteomes" id="UP000186922"/>
    </source>
</evidence>
<dbReference type="InterPro" id="IPR002464">
    <property type="entry name" value="DNA/RNA_helicase_DEAH_CS"/>
</dbReference>
<dbReference type="GO" id="GO:0003723">
    <property type="term" value="F:RNA binding"/>
    <property type="evidence" value="ECO:0007669"/>
    <property type="project" value="TreeGrafter"/>
</dbReference>
<dbReference type="STRING" id="947166.A0A1D1VRF5"/>
<evidence type="ECO:0000259" key="10">
    <source>
        <dbReference type="PROSITE" id="PS51194"/>
    </source>
</evidence>
<dbReference type="InterPro" id="IPR001650">
    <property type="entry name" value="Helicase_C-like"/>
</dbReference>
<dbReference type="PANTHER" id="PTHR18934">
    <property type="entry name" value="ATP-DEPENDENT RNA HELICASE"/>
    <property type="match status" value="1"/>
</dbReference>
<dbReference type="Proteomes" id="UP000186922">
    <property type="component" value="Unassembled WGS sequence"/>
</dbReference>
<dbReference type="InterPro" id="IPR014001">
    <property type="entry name" value="Helicase_ATP-bd"/>
</dbReference>
<dbReference type="FunFam" id="3.40.50.300:FF:000578">
    <property type="entry name" value="probable ATP-dependent RNA helicase DHX35"/>
    <property type="match status" value="1"/>
</dbReference>
<evidence type="ECO:0000256" key="8">
    <source>
        <dbReference type="SAM" id="MobiDB-lite"/>
    </source>
</evidence>
<dbReference type="Gene3D" id="3.40.50.300">
    <property type="entry name" value="P-loop containing nucleotide triphosphate hydrolases"/>
    <property type="match status" value="2"/>
</dbReference>
<evidence type="ECO:0000256" key="7">
    <source>
        <dbReference type="ARBA" id="ARBA00047984"/>
    </source>
</evidence>
<evidence type="ECO:0000256" key="2">
    <source>
        <dbReference type="ARBA" id="ARBA00012552"/>
    </source>
</evidence>
<dbReference type="InterPro" id="IPR011545">
    <property type="entry name" value="DEAD/DEAH_box_helicase_dom"/>
</dbReference>
<dbReference type="EMBL" id="BDGG01000008">
    <property type="protein sequence ID" value="GAV02773.1"/>
    <property type="molecule type" value="Genomic_DNA"/>
</dbReference>
<dbReference type="AlphaFoldDB" id="A0A1D1VRF5"/>
<evidence type="ECO:0000256" key="5">
    <source>
        <dbReference type="ARBA" id="ARBA00022806"/>
    </source>
</evidence>
<protein>
    <recommendedName>
        <fullName evidence="2">RNA helicase</fullName>
        <ecNumber evidence="2">3.6.4.13</ecNumber>
    </recommendedName>
</protein>
<evidence type="ECO:0000313" key="11">
    <source>
        <dbReference type="EMBL" id="GAV02773.1"/>
    </source>
</evidence>
<keyword evidence="4" id="KW-0378">Hydrolase</keyword>
<evidence type="ECO:0000256" key="6">
    <source>
        <dbReference type="ARBA" id="ARBA00022840"/>
    </source>
</evidence>
<dbReference type="OrthoDB" id="10253254at2759"/>
<dbReference type="FunFam" id="3.40.50.300:FF:000767">
    <property type="entry name" value="Putative ATP-dependent RNA helicase DHX35"/>
    <property type="match status" value="1"/>
</dbReference>
<dbReference type="Pfam" id="PF00270">
    <property type="entry name" value="DEAD"/>
    <property type="match status" value="1"/>
</dbReference>
<dbReference type="SMART" id="SM00847">
    <property type="entry name" value="HA2"/>
    <property type="match status" value="1"/>
</dbReference>
<keyword evidence="3" id="KW-0547">Nucleotide-binding</keyword>
<dbReference type="PROSITE" id="PS51194">
    <property type="entry name" value="HELICASE_CTER"/>
    <property type="match status" value="1"/>
</dbReference>
<dbReference type="SMART" id="SM00490">
    <property type="entry name" value="HELICc"/>
    <property type="match status" value="1"/>
</dbReference>
<dbReference type="InterPro" id="IPR011709">
    <property type="entry name" value="DEAD-box_helicase_OB_fold"/>
</dbReference>
<accession>A0A1D1VRF5</accession>
<proteinExistence type="inferred from homology"/>
<dbReference type="GO" id="GO:0016787">
    <property type="term" value="F:hydrolase activity"/>
    <property type="evidence" value="ECO:0007669"/>
    <property type="project" value="UniProtKB-KW"/>
</dbReference>
<sequence>MQPAGGRAFFRKPGDDSAQGSTWKEERSDASADSSATSFVYNPWKHYSLDQQRQRLPIYQYRNSILYLLAKFQTVVIVGETGSGKTTQIPQYLLESGWTKTGRIGITQPRRVAAITVAQRVAEERGAPLGREVGYVVRFDDCTSSETNIKFITDGILVREMMADPLLKQYSVLMLDEAHERSIATDIAMGLLKKILRKRPDLKVIISSATLDAEALRDFFDMSHSNTSTTITKNNNEEPTSTILTVEGRTFPVDVYYLKDPVPNYVTATVDTVVKIHKAEPLGDVLVFLTGVEEVDHACGLLDEHSDALEAETHNKLLVVPLYGALPPGDQLKAFEMPPARTRKVVIATNIAETSITINGIVYVVDAGFVKIKAFNPESGVDSLIIVPTSKASAEQRAGRAGRVRSGKAYRMYTEEAYKELEDASVPEMQRTSLAPVLLQLKALGIDNVLRFNFPAPPPATHVVQGLELLYGLGAIDDNGKLTEPLGLHMAELPLSPMLARMLLGAAEFHCIEEALTIAAMLQLENVFVRPGRGEQKVNAERARRKFSVLEGDHITLLNIYTAFVKCGKSSQWCRQNFLHYKGLCRAVDIRKQLEKHLIRMKIPHTNNNLEPQMEGALYDIDNIRRCIVAGFFANAAYLHPSGTYRTVRNDHELHIHPASVLYAEKPPPWVVFNEVLQTNQEFMRDVTAIESHWLYELAPHYYQYGTEGEVRNPRS</sequence>
<keyword evidence="5" id="KW-0347">Helicase</keyword>
<dbReference type="PROSITE" id="PS00690">
    <property type="entry name" value="DEAH_ATP_HELICASE"/>
    <property type="match status" value="1"/>
</dbReference>
<dbReference type="Pfam" id="PF04408">
    <property type="entry name" value="WHD_HA2"/>
    <property type="match status" value="1"/>
</dbReference>
<feature type="region of interest" description="Disordered" evidence="8">
    <location>
        <begin position="1"/>
        <end position="30"/>
    </location>
</feature>
<comment type="catalytic activity">
    <reaction evidence="7">
        <text>ATP + H2O = ADP + phosphate + H(+)</text>
        <dbReference type="Rhea" id="RHEA:13065"/>
        <dbReference type="ChEBI" id="CHEBI:15377"/>
        <dbReference type="ChEBI" id="CHEBI:15378"/>
        <dbReference type="ChEBI" id="CHEBI:30616"/>
        <dbReference type="ChEBI" id="CHEBI:43474"/>
        <dbReference type="ChEBI" id="CHEBI:456216"/>
        <dbReference type="EC" id="3.6.4.13"/>
    </reaction>
</comment>
<name>A0A1D1VRF5_RAMVA</name>
<dbReference type="GO" id="GO:0071013">
    <property type="term" value="C:catalytic step 2 spliceosome"/>
    <property type="evidence" value="ECO:0007669"/>
    <property type="project" value="TreeGrafter"/>
</dbReference>
<dbReference type="InterPro" id="IPR007502">
    <property type="entry name" value="Helicase-assoc_dom"/>
</dbReference>
<feature type="domain" description="Helicase C-terminal" evidence="10">
    <location>
        <begin position="269"/>
        <end position="445"/>
    </location>
</feature>
<dbReference type="Pfam" id="PF21010">
    <property type="entry name" value="HA2_C"/>
    <property type="match status" value="1"/>
</dbReference>
<gene>
    <name evidence="11" type="primary">RvY_13297-1</name>
    <name evidence="11" type="synonym">RvY_13297.1</name>
    <name evidence="11" type="ORF">RvY_13297</name>
</gene>
<reference evidence="11 12" key="1">
    <citation type="journal article" date="2016" name="Nat. Commun.">
        <title>Extremotolerant tardigrade genome and improved radiotolerance of human cultured cells by tardigrade-unique protein.</title>
        <authorList>
            <person name="Hashimoto T."/>
            <person name="Horikawa D.D."/>
            <person name="Saito Y."/>
            <person name="Kuwahara H."/>
            <person name="Kozuka-Hata H."/>
            <person name="Shin-I T."/>
            <person name="Minakuchi Y."/>
            <person name="Ohishi K."/>
            <person name="Motoyama A."/>
            <person name="Aizu T."/>
            <person name="Enomoto A."/>
            <person name="Kondo K."/>
            <person name="Tanaka S."/>
            <person name="Hara Y."/>
            <person name="Koshikawa S."/>
            <person name="Sagara H."/>
            <person name="Miura T."/>
            <person name="Yokobori S."/>
            <person name="Miyagawa K."/>
            <person name="Suzuki Y."/>
            <person name="Kubo T."/>
            <person name="Oyama M."/>
            <person name="Kohara Y."/>
            <person name="Fujiyama A."/>
            <person name="Arakawa K."/>
            <person name="Katayama T."/>
            <person name="Toyoda A."/>
            <person name="Kunieda T."/>
        </authorList>
    </citation>
    <scope>NUCLEOTIDE SEQUENCE [LARGE SCALE GENOMIC DNA]</scope>
    <source>
        <strain evidence="11 12">YOKOZUNA-1</strain>
    </source>
</reference>
<evidence type="ECO:0000256" key="1">
    <source>
        <dbReference type="ARBA" id="ARBA00008792"/>
    </source>
</evidence>